<gene>
    <name evidence="1" type="primary">VPS13B</name>
</gene>
<dbReference type="OrthoDB" id="445152at2759"/>
<sequence>MNYSMDTLMRREILKYKFLNQCLKCHLLWKRIRHLKVNKVQMTYGQVYFSMYRMLNL</sequence>
<dbReference type="EMBL" id="HF584359">
    <property type="protein sequence ID" value="CCQ43856.1"/>
    <property type="molecule type" value="Genomic_DNA"/>
</dbReference>
<protein>
    <submittedName>
        <fullName evidence="1">Alternative protein VPS13B</fullName>
    </submittedName>
</protein>
<dbReference type="AlphaFoldDB" id="L8EAQ4"/>
<accession>L8EAQ4</accession>
<evidence type="ECO:0000313" key="1">
    <source>
        <dbReference type="EMBL" id="CCQ43856.1"/>
    </source>
</evidence>
<dbReference type="ChiTaRS" id="VPS13B">
    <property type="organism name" value="human"/>
</dbReference>
<organism evidence="1">
    <name type="scientific">Homo sapiens</name>
    <name type="common">Human</name>
    <dbReference type="NCBI Taxonomy" id="9606"/>
    <lineage>
        <taxon>Eukaryota</taxon>
        <taxon>Metazoa</taxon>
        <taxon>Chordata</taxon>
        <taxon>Craniata</taxon>
        <taxon>Vertebrata</taxon>
        <taxon>Euteleostomi</taxon>
        <taxon>Mammalia</taxon>
        <taxon>Eutheria</taxon>
        <taxon>Euarchontoglires</taxon>
        <taxon>Primates</taxon>
        <taxon>Haplorrhini</taxon>
        <taxon>Catarrhini</taxon>
        <taxon>Hominidae</taxon>
        <taxon>Homo</taxon>
    </lineage>
</organism>
<name>L8EAQ4_HUMAN</name>
<reference evidence="1" key="1">
    <citation type="journal article" date="2013" name="PLoS ONE">
        <title>Direct detection of alternative open reading frames translation products in human significantly expands the proteome.</title>
        <authorList>
            <person name="Vanderperre B."/>
            <person name="Lucier J.-F."/>
            <person name="Motard J."/>
            <person name="Tremblay G."/>
            <person name="Vanderperre S."/>
            <person name="Wisztorski M."/>
            <person name="Salzet M."/>
            <person name="Boisvert F.-M."/>
            <person name="Roucou X."/>
        </authorList>
    </citation>
    <scope>NUCLEOTIDE SEQUENCE</scope>
</reference>
<proteinExistence type="predicted"/>